<evidence type="ECO:0000256" key="4">
    <source>
        <dbReference type="ARBA" id="ARBA00023163"/>
    </source>
</evidence>
<feature type="domain" description="CggR N-terminal DNA binding" evidence="6">
    <location>
        <begin position="38"/>
        <end position="106"/>
    </location>
</feature>
<evidence type="ECO:0000256" key="2">
    <source>
        <dbReference type="ARBA" id="ARBA00023015"/>
    </source>
</evidence>
<dbReference type="InterPro" id="IPR036390">
    <property type="entry name" value="WH_DNA-bd_sf"/>
</dbReference>
<organism evidence="7 8">
    <name type="scientific">Soehngenia longivitae</name>
    <dbReference type="NCBI Taxonomy" id="2562294"/>
    <lineage>
        <taxon>Bacteria</taxon>
        <taxon>Bacillati</taxon>
        <taxon>Bacillota</taxon>
        <taxon>Tissierellia</taxon>
        <taxon>Tissierellales</taxon>
        <taxon>Tissierellaceae</taxon>
        <taxon>Soehngenia</taxon>
    </lineage>
</organism>
<feature type="domain" description="Sugar-binding" evidence="5">
    <location>
        <begin position="115"/>
        <end position="356"/>
    </location>
</feature>
<keyword evidence="2" id="KW-0805">Transcription regulation</keyword>
<evidence type="ECO:0000313" key="7">
    <source>
        <dbReference type="EMBL" id="TFZ41190.1"/>
    </source>
</evidence>
<dbReference type="PANTHER" id="PTHR34294:SF5">
    <property type="entry name" value="CENTRAL GLYCOLYTIC GENES REGULATOR"/>
    <property type="match status" value="1"/>
</dbReference>
<gene>
    <name evidence="7" type="ORF">E4100_03570</name>
</gene>
<evidence type="ECO:0000256" key="1">
    <source>
        <dbReference type="ARBA" id="ARBA00010466"/>
    </source>
</evidence>
<comment type="similarity">
    <text evidence="1">Belongs to the SorC transcriptional regulatory family.</text>
</comment>
<dbReference type="InterPro" id="IPR007324">
    <property type="entry name" value="Sugar-bd_dom_put"/>
</dbReference>
<name>A0A4Z0D8M8_9FIRM</name>
<dbReference type="InterPro" id="IPR036388">
    <property type="entry name" value="WH-like_DNA-bd_sf"/>
</dbReference>
<sequence length="360" mass="39877">MVGQNIGLRDKYCPCMEVVPLDTFDVFRIIVPEALELFEKRYMILREIKDNQPIGRRLLSIKLGMTERNVRTEVENLVKHNLLDIKNMGMYVTDEGENVLSELSDLFKKIMIKPELSKEVSAILGVRDCYVVSGNSSLSEFTLKDLAKTASDVLVSTLEPNSIVGVTGGHTMLAVSEQISSKKEFKDVTVIPARGGLGTDLKTQANTVASKLAQNIGANYKLLYIPDSIGQDVNEIASKNKEIKDTLDLIEMIDIFVFGIGRADVMAKRRNLSEDNIKFLEENHAVAEAFGHFFDIEGNDILEYGSAGLSLKKYLKIDKVIGVAGGEEKAEAIMAISSLRKDITLVIDEAVAKKIIFNKI</sequence>
<dbReference type="PANTHER" id="PTHR34294">
    <property type="entry name" value="TRANSCRIPTIONAL REGULATOR-RELATED"/>
    <property type="match status" value="1"/>
</dbReference>
<dbReference type="AlphaFoldDB" id="A0A4Z0D8M8"/>
<dbReference type="GO" id="GO:0003677">
    <property type="term" value="F:DNA binding"/>
    <property type="evidence" value="ECO:0007669"/>
    <property type="project" value="UniProtKB-KW"/>
</dbReference>
<evidence type="ECO:0000313" key="8">
    <source>
        <dbReference type="Proteomes" id="UP000298381"/>
    </source>
</evidence>
<dbReference type="Gene3D" id="3.40.50.1360">
    <property type="match status" value="1"/>
</dbReference>
<dbReference type="Pfam" id="PF04198">
    <property type="entry name" value="Sugar-bind"/>
    <property type="match status" value="1"/>
</dbReference>
<reference evidence="7 8" key="1">
    <citation type="submission" date="2019-03" db="EMBL/GenBank/DDBJ databases">
        <title>Draft genome sequence data and analysis of a Fermenting Bacterium, Soehngenia longevitae strain 1933PT, isolated from petroleum reservoir in Azerbaijan.</title>
        <authorList>
            <person name="Grouzdev D.S."/>
            <person name="Bidzhieva S.K."/>
            <person name="Sokolova D.S."/>
            <person name="Tourova T.P."/>
            <person name="Poltaraus A.B."/>
            <person name="Nazina T.N."/>
        </authorList>
    </citation>
    <scope>NUCLEOTIDE SEQUENCE [LARGE SCALE GENOMIC DNA]</scope>
    <source>
        <strain evidence="7 8">1933P</strain>
    </source>
</reference>
<comment type="caution">
    <text evidence="7">The sequence shown here is derived from an EMBL/GenBank/DDBJ whole genome shotgun (WGS) entry which is preliminary data.</text>
</comment>
<dbReference type="GO" id="GO:0030246">
    <property type="term" value="F:carbohydrate binding"/>
    <property type="evidence" value="ECO:0007669"/>
    <property type="project" value="InterPro"/>
</dbReference>
<evidence type="ECO:0000256" key="3">
    <source>
        <dbReference type="ARBA" id="ARBA00023125"/>
    </source>
</evidence>
<dbReference type="InterPro" id="IPR037171">
    <property type="entry name" value="NagB/RpiA_transferase-like"/>
</dbReference>
<evidence type="ECO:0000259" key="6">
    <source>
        <dbReference type="Pfam" id="PF21715"/>
    </source>
</evidence>
<dbReference type="OrthoDB" id="9793820at2"/>
<dbReference type="EMBL" id="SRIB01000003">
    <property type="protein sequence ID" value="TFZ41190.1"/>
    <property type="molecule type" value="Genomic_DNA"/>
</dbReference>
<proteinExistence type="inferred from homology"/>
<dbReference type="Proteomes" id="UP000298381">
    <property type="component" value="Unassembled WGS sequence"/>
</dbReference>
<evidence type="ECO:0000259" key="5">
    <source>
        <dbReference type="Pfam" id="PF04198"/>
    </source>
</evidence>
<keyword evidence="4" id="KW-0804">Transcription</keyword>
<accession>A0A4Z0D8M8</accession>
<keyword evidence="8" id="KW-1185">Reference proteome</keyword>
<dbReference type="InterPro" id="IPR048715">
    <property type="entry name" value="CggR_N"/>
</dbReference>
<dbReference type="Gene3D" id="1.10.10.10">
    <property type="entry name" value="Winged helix-like DNA-binding domain superfamily/Winged helix DNA-binding domain"/>
    <property type="match status" value="1"/>
</dbReference>
<protein>
    <submittedName>
        <fullName evidence="7">Sugar-binding transcriptional regulator</fullName>
    </submittedName>
</protein>
<dbReference type="Pfam" id="PF21715">
    <property type="entry name" value="CggR_N"/>
    <property type="match status" value="1"/>
</dbReference>
<keyword evidence="3" id="KW-0238">DNA-binding</keyword>
<dbReference type="SUPFAM" id="SSF100950">
    <property type="entry name" value="NagB/RpiA/CoA transferase-like"/>
    <property type="match status" value="1"/>
</dbReference>
<dbReference type="RefSeq" id="WP_135270671.1">
    <property type="nucleotide sequence ID" value="NZ_SRIB01000003.1"/>
</dbReference>
<dbReference type="InterPro" id="IPR051054">
    <property type="entry name" value="SorC_transcr_regulators"/>
</dbReference>
<dbReference type="SUPFAM" id="SSF46785">
    <property type="entry name" value="Winged helix' DNA-binding domain"/>
    <property type="match status" value="1"/>
</dbReference>